<dbReference type="NCBIfam" id="NF008167">
    <property type="entry name" value="PRK10917.2-1"/>
    <property type="match status" value="1"/>
</dbReference>
<dbReference type="SUPFAM" id="SSF52540">
    <property type="entry name" value="P-loop containing nucleoside triphosphate hydrolases"/>
    <property type="match status" value="2"/>
</dbReference>
<dbReference type="SMART" id="SM00490">
    <property type="entry name" value="HELICc"/>
    <property type="match status" value="1"/>
</dbReference>
<evidence type="ECO:0000256" key="5">
    <source>
        <dbReference type="ARBA" id="ARBA00022840"/>
    </source>
</evidence>
<dbReference type="InterPro" id="IPR012340">
    <property type="entry name" value="NA-bd_OB-fold"/>
</dbReference>
<dbReference type="GO" id="GO:0005524">
    <property type="term" value="F:ATP binding"/>
    <property type="evidence" value="ECO:0007669"/>
    <property type="project" value="UniProtKB-KW"/>
</dbReference>
<keyword evidence="3" id="KW-0378">Hydrolase</keyword>
<feature type="domain" description="Helicase C-terminal" evidence="11">
    <location>
        <begin position="522"/>
        <end position="683"/>
    </location>
</feature>
<organism evidence="12 13">
    <name type="scientific">Gordonia rubripertincta</name>
    <name type="common">Rhodococcus corallinus</name>
    <dbReference type="NCBI Taxonomy" id="36822"/>
    <lineage>
        <taxon>Bacteria</taxon>
        <taxon>Bacillati</taxon>
        <taxon>Actinomycetota</taxon>
        <taxon>Actinomycetes</taxon>
        <taxon>Mycobacteriales</taxon>
        <taxon>Gordoniaceae</taxon>
        <taxon>Gordonia</taxon>
    </lineage>
</organism>
<protein>
    <recommendedName>
        <fullName evidence="8">Probable DNA 3'-5' helicase RecG</fullName>
    </recommendedName>
</protein>
<evidence type="ECO:0000256" key="8">
    <source>
        <dbReference type="ARBA" id="ARBA00049819"/>
    </source>
</evidence>
<evidence type="ECO:0000256" key="9">
    <source>
        <dbReference type="SAM" id="MobiDB-lite"/>
    </source>
</evidence>
<dbReference type="CDD" id="cd04488">
    <property type="entry name" value="RecG_wedge_OBF"/>
    <property type="match status" value="1"/>
</dbReference>
<dbReference type="PROSITE" id="PS51194">
    <property type="entry name" value="HELICASE_CTER"/>
    <property type="match status" value="1"/>
</dbReference>
<dbReference type="PROSITE" id="PS51192">
    <property type="entry name" value="HELICASE_ATP_BIND_1"/>
    <property type="match status" value="1"/>
</dbReference>
<dbReference type="PANTHER" id="PTHR47964">
    <property type="entry name" value="ATP-DEPENDENT DNA HELICASE HOMOLOG RECG, CHLOROPLASTIC"/>
    <property type="match status" value="1"/>
</dbReference>
<dbReference type="InterPro" id="IPR045562">
    <property type="entry name" value="RecG_dom3_C"/>
</dbReference>
<dbReference type="SUPFAM" id="SSF50249">
    <property type="entry name" value="Nucleic acid-binding proteins"/>
    <property type="match status" value="1"/>
</dbReference>
<dbReference type="InterPro" id="IPR001650">
    <property type="entry name" value="Helicase_C-like"/>
</dbReference>
<dbReference type="InterPro" id="IPR047112">
    <property type="entry name" value="RecG/Mfd"/>
</dbReference>
<evidence type="ECO:0000259" key="11">
    <source>
        <dbReference type="PROSITE" id="PS51194"/>
    </source>
</evidence>
<feature type="compositionally biased region" description="Acidic residues" evidence="9">
    <location>
        <begin position="533"/>
        <end position="542"/>
    </location>
</feature>
<feature type="region of interest" description="Disordered" evidence="9">
    <location>
        <begin position="530"/>
        <end position="550"/>
    </location>
</feature>
<dbReference type="InterPro" id="IPR014001">
    <property type="entry name" value="Helicase_ATP-bd"/>
</dbReference>
<evidence type="ECO:0000313" key="13">
    <source>
        <dbReference type="Proteomes" id="UP001195196"/>
    </source>
</evidence>
<dbReference type="Pfam" id="PF00270">
    <property type="entry name" value="DEAD"/>
    <property type="match status" value="1"/>
</dbReference>
<dbReference type="Pfam" id="PF17191">
    <property type="entry name" value="RecG_wedge"/>
    <property type="match status" value="1"/>
</dbReference>
<dbReference type="InterPro" id="IPR027417">
    <property type="entry name" value="P-loop_NTPase"/>
</dbReference>
<sequence length="751" mass="82760">MNELALADSLSDVLGSKPADKLAGLGVTTVGELLRYTPRRYIRRGLVADHQRPEPGEWLTIVGRITKSDLIQMKSRRGQFLKVKVTDDNEVYEASFFNPKFIRHQLRPGARVMMAGTVKYFREQIQLSHPEWMILPDGDPEIEDHVVGSKMLTEMYAVEEEIAKEEGAHPLVAMFDREILPMYPATKEVQTWDILGAVRRVLDHCAPIPDALTDAQRRERGLVSTDEAIRKIHLPDSEDDVKVASHRLKFDEALAIQTVLAQRRLAGRSESAPPCPHVPGGLEDKLRERLPFTLTEGQVAVGEELAEDLALAQPMSRLLQGEVGSGKTLVSLLAMLRVVDNGYQCAILAPTEVLAAQHHRTMKKMLGDLAEGGELTAADGATRIALLTGSMKTKGRRETLLDVVTGTAGIVIGTHALLEEKVEFFDLGLVVIDEQHRFGVEQRDVLRNKGRDGRIPHFLVMTATPIPRTVAMTAFGDLETSVLRELPRGRQPISTSVVPMGRQNWVDRVWSRANEEIDAGRQVYVVCSRIGDDDSPEPEPGPDGEKGPKTTSVVEQYEALVAGPFAHRRVEMLHGRLAPEEKAEIMDAFGRGEVDVLVSTTVIEVGVDVPNATTMVIVDAERFGVSQLHQLRGRVGRGQHAGLCLLMTNSNEISQSMQRLRAVAGSNDGFELARVDLEQRREGDLLGSLQSGVNTSLRFLSLLEDVEVIEDARGLAEDVVGEDITLLHHSPLADLVDGILVPQKIAYLDKS</sequence>
<keyword evidence="6" id="KW-0238">DNA-binding</keyword>
<keyword evidence="4 12" id="KW-0347">Helicase</keyword>
<keyword evidence="7" id="KW-0234">DNA repair</keyword>
<dbReference type="SMART" id="SM00487">
    <property type="entry name" value="DEXDc"/>
    <property type="match status" value="1"/>
</dbReference>
<evidence type="ECO:0000256" key="1">
    <source>
        <dbReference type="ARBA" id="ARBA00022741"/>
    </source>
</evidence>
<dbReference type="GO" id="GO:0016787">
    <property type="term" value="F:hydrolase activity"/>
    <property type="evidence" value="ECO:0007669"/>
    <property type="project" value="UniProtKB-KW"/>
</dbReference>
<keyword evidence="5" id="KW-0067">ATP-binding</keyword>
<keyword evidence="2" id="KW-0227">DNA damage</keyword>
<evidence type="ECO:0000256" key="6">
    <source>
        <dbReference type="ARBA" id="ARBA00023125"/>
    </source>
</evidence>
<evidence type="ECO:0000313" key="12">
    <source>
        <dbReference type="EMBL" id="MBM7278362.1"/>
    </source>
</evidence>
<dbReference type="Gene3D" id="2.40.50.140">
    <property type="entry name" value="Nucleic acid-binding proteins"/>
    <property type="match status" value="1"/>
</dbReference>
<dbReference type="InterPro" id="IPR011545">
    <property type="entry name" value="DEAD/DEAH_box_helicase_dom"/>
</dbReference>
<accession>A0AAW4G4L6</accession>
<dbReference type="Pfam" id="PF00271">
    <property type="entry name" value="Helicase_C"/>
    <property type="match status" value="1"/>
</dbReference>
<name>A0AAW4G4L6_GORRU</name>
<evidence type="ECO:0000256" key="3">
    <source>
        <dbReference type="ARBA" id="ARBA00022801"/>
    </source>
</evidence>
<feature type="domain" description="Helicase ATP-binding" evidence="10">
    <location>
        <begin position="308"/>
        <end position="483"/>
    </location>
</feature>
<evidence type="ECO:0000256" key="2">
    <source>
        <dbReference type="ARBA" id="ARBA00022763"/>
    </source>
</evidence>
<dbReference type="RefSeq" id="WP_182371750.1">
    <property type="nucleotide sequence ID" value="NZ_CP059694.1"/>
</dbReference>
<dbReference type="Pfam" id="PF19833">
    <property type="entry name" value="RecG_dom3_C"/>
    <property type="match status" value="1"/>
</dbReference>
<gene>
    <name evidence="12" type="primary">recG</name>
    <name evidence="12" type="ORF">JTZ10_11370</name>
</gene>
<reference evidence="12" key="1">
    <citation type="submission" date="2021-02" db="EMBL/GenBank/DDBJ databases">
        <title>Taxonomy, biology and ecology of Rhodococcus bacteria occurring in California pistachio and other woody hosts as revealed by genome sequence analyses.</title>
        <authorList>
            <person name="Riely B."/>
            <person name="Gai Y."/>
        </authorList>
    </citation>
    <scope>NUCLEOTIDE SEQUENCE</scope>
    <source>
        <strain evidence="12">BP-295</strain>
    </source>
</reference>
<dbReference type="InterPro" id="IPR033454">
    <property type="entry name" value="RecG_wedge"/>
</dbReference>
<dbReference type="AlphaFoldDB" id="A0AAW4G4L6"/>
<dbReference type="EMBL" id="JAFFGU010000004">
    <property type="protein sequence ID" value="MBM7278362.1"/>
    <property type="molecule type" value="Genomic_DNA"/>
</dbReference>
<proteinExistence type="predicted"/>
<evidence type="ECO:0000256" key="7">
    <source>
        <dbReference type="ARBA" id="ARBA00023204"/>
    </source>
</evidence>
<keyword evidence="1" id="KW-0547">Nucleotide-binding</keyword>
<dbReference type="GO" id="GO:0003678">
    <property type="term" value="F:DNA helicase activity"/>
    <property type="evidence" value="ECO:0007669"/>
    <property type="project" value="TreeGrafter"/>
</dbReference>
<comment type="caution">
    <text evidence="12">The sequence shown here is derived from an EMBL/GenBank/DDBJ whole genome shotgun (WGS) entry which is preliminary data.</text>
</comment>
<dbReference type="GO" id="GO:0003677">
    <property type="term" value="F:DNA binding"/>
    <property type="evidence" value="ECO:0007669"/>
    <property type="project" value="UniProtKB-KW"/>
</dbReference>
<dbReference type="GO" id="GO:0006281">
    <property type="term" value="P:DNA repair"/>
    <property type="evidence" value="ECO:0007669"/>
    <property type="project" value="UniProtKB-KW"/>
</dbReference>
<dbReference type="CDD" id="cd17992">
    <property type="entry name" value="DEXHc_RecG"/>
    <property type="match status" value="1"/>
</dbReference>
<dbReference type="Gene3D" id="3.40.50.300">
    <property type="entry name" value="P-loop containing nucleotide triphosphate hydrolases"/>
    <property type="match status" value="2"/>
</dbReference>
<dbReference type="Proteomes" id="UP001195196">
    <property type="component" value="Unassembled WGS sequence"/>
</dbReference>
<evidence type="ECO:0000259" key="10">
    <source>
        <dbReference type="PROSITE" id="PS51192"/>
    </source>
</evidence>
<dbReference type="PANTHER" id="PTHR47964:SF1">
    <property type="entry name" value="ATP-DEPENDENT DNA HELICASE HOMOLOG RECG, CHLOROPLASTIC"/>
    <property type="match status" value="1"/>
</dbReference>
<evidence type="ECO:0000256" key="4">
    <source>
        <dbReference type="ARBA" id="ARBA00022806"/>
    </source>
</evidence>